<dbReference type="Gene3D" id="3.40.630.30">
    <property type="match status" value="1"/>
</dbReference>
<comment type="caution">
    <text evidence="2">The sequence shown here is derived from an EMBL/GenBank/DDBJ whole genome shotgun (WGS) entry which is preliminary data.</text>
</comment>
<gene>
    <name evidence="2" type="ORF">DAERI_130015</name>
</gene>
<protein>
    <recommendedName>
        <fullName evidence="1">N-acetyltransferase domain-containing protein</fullName>
    </recommendedName>
</protein>
<dbReference type="InterPro" id="IPR000182">
    <property type="entry name" value="GNAT_dom"/>
</dbReference>
<sequence length="283" mass="30516">MGVRSGMTHHRDLSPRSLERQERLVLEGLVGSVPEAERAVLGLTLADVAGGALLTLGHYPQVMDFNRTLSLGVERPATGADLDELQAAGRAHGLTRLMVGVVPGAQPGDLRGRLLERGAQPTRAWMQLWREATPWNSPAPGLDLREVGPEETGTFLDVMGRGFSMPPDLMAMGRGVLGRAGWTHYLAWDGGVPVASASLHLQGGYAWLGNATTLPDWRRRGAQLALVARRVTDAARAGAHTVFTQVAEDLPDKPNPSEHNMRRAGFQVAYRRDHLLLPTGLGA</sequence>
<dbReference type="AlphaFoldDB" id="A0A2I9E0W6"/>
<feature type="domain" description="N-acetyltransferase" evidence="1">
    <location>
        <begin position="142"/>
        <end position="283"/>
    </location>
</feature>
<organism evidence="2 3">
    <name type="scientific">Deinococcus aerius</name>
    <dbReference type="NCBI Taxonomy" id="200253"/>
    <lineage>
        <taxon>Bacteria</taxon>
        <taxon>Thermotogati</taxon>
        <taxon>Deinococcota</taxon>
        <taxon>Deinococci</taxon>
        <taxon>Deinococcales</taxon>
        <taxon>Deinococcaceae</taxon>
        <taxon>Deinococcus</taxon>
    </lineage>
</organism>
<name>A0A2I9E0W6_9DEIO</name>
<dbReference type="CDD" id="cd04301">
    <property type="entry name" value="NAT_SF"/>
    <property type="match status" value="1"/>
</dbReference>
<keyword evidence="3" id="KW-1185">Reference proteome</keyword>
<dbReference type="PROSITE" id="PS51186">
    <property type="entry name" value="GNAT"/>
    <property type="match status" value="1"/>
</dbReference>
<evidence type="ECO:0000259" key="1">
    <source>
        <dbReference type="PROSITE" id="PS51186"/>
    </source>
</evidence>
<accession>A0A2I9E0W6</accession>
<evidence type="ECO:0000313" key="2">
    <source>
        <dbReference type="EMBL" id="GBF07185.1"/>
    </source>
</evidence>
<reference evidence="3" key="1">
    <citation type="submission" date="2018-01" db="EMBL/GenBank/DDBJ databases">
        <title>Draft Genome Sequence of the Radioresistant Bacterium Deinococcus aerius TR0125, Isolated from the Higher Atmosphere above Japan.</title>
        <authorList>
            <person name="Satoh K."/>
            <person name="Arai H."/>
            <person name="Sanzen T."/>
            <person name="Kawaguchi Y."/>
            <person name="Hayashi H."/>
            <person name="Yokobori S."/>
            <person name="Yamagishi A."/>
            <person name="Oono Y."/>
            <person name="Narumi I."/>
        </authorList>
    </citation>
    <scope>NUCLEOTIDE SEQUENCE [LARGE SCALE GENOMIC DNA]</scope>
    <source>
        <strain evidence="3">TR0125</strain>
    </source>
</reference>
<proteinExistence type="predicted"/>
<evidence type="ECO:0000313" key="3">
    <source>
        <dbReference type="Proteomes" id="UP000236569"/>
    </source>
</evidence>
<dbReference type="InterPro" id="IPR016181">
    <property type="entry name" value="Acyl_CoA_acyltransferase"/>
</dbReference>
<dbReference type="GO" id="GO:0016747">
    <property type="term" value="F:acyltransferase activity, transferring groups other than amino-acyl groups"/>
    <property type="evidence" value="ECO:0007669"/>
    <property type="project" value="InterPro"/>
</dbReference>
<dbReference type="EMBL" id="BFAG01000013">
    <property type="protein sequence ID" value="GBF07185.1"/>
    <property type="molecule type" value="Genomic_DNA"/>
</dbReference>
<dbReference type="Proteomes" id="UP000236569">
    <property type="component" value="Unassembled WGS sequence"/>
</dbReference>
<dbReference type="SUPFAM" id="SSF55729">
    <property type="entry name" value="Acyl-CoA N-acyltransferases (Nat)"/>
    <property type="match status" value="1"/>
</dbReference>